<keyword evidence="4" id="KW-0336">GPI-anchor</keyword>
<keyword evidence="14" id="KW-1185">Reference proteome</keyword>
<dbReference type="InterPro" id="IPR043325">
    <property type="entry name" value="LTSS"/>
</dbReference>
<evidence type="ECO:0000256" key="2">
    <source>
        <dbReference type="ARBA" id="ARBA00009748"/>
    </source>
</evidence>
<comment type="similarity">
    <text evidence="2">Belongs to the plant LTP family.</text>
</comment>
<feature type="domain" description="Bifunctional inhibitor/plant lipid transfer protein/seed storage helical" evidence="12">
    <location>
        <begin position="31"/>
        <end position="108"/>
    </location>
</feature>
<keyword evidence="5 11" id="KW-0732">Signal</keyword>
<evidence type="ECO:0000256" key="1">
    <source>
        <dbReference type="ARBA" id="ARBA00004609"/>
    </source>
</evidence>
<dbReference type="Pfam" id="PF14368">
    <property type="entry name" value="LTP_2"/>
    <property type="match status" value="1"/>
</dbReference>
<dbReference type="InterPro" id="IPR036312">
    <property type="entry name" value="Bifun_inhib/LTP/seed_sf"/>
</dbReference>
<keyword evidence="10" id="KW-0472">Membrane</keyword>
<protein>
    <recommendedName>
        <fullName evidence="12">Bifunctional inhibitor/plant lipid transfer protein/seed storage helical domain-containing protein</fullName>
    </recommendedName>
</protein>
<dbReference type="InterPro" id="IPR016140">
    <property type="entry name" value="Bifunc_inhib/LTP/seed_store"/>
</dbReference>
<feature type="transmembrane region" description="Helical" evidence="10">
    <location>
        <begin position="141"/>
        <end position="161"/>
    </location>
</feature>
<feature type="region of interest" description="Disordered" evidence="9">
    <location>
        <begin position="109"/>
        <end position="135"/>
    </location>
</feature>
<evidence type="ECO:0000256" key="5">
    <source>
        <dbReference type="ARBA" id="ARBA00022729"/>
    </source>
</evidence>
<dbReference type="Gene3D" id="1.10.110.10">
    <property type="entry name" value="Plant lipid-transfer and hydrophobic proteins"/>
    <property type="match status" value="1"/>
</dbReference>
<feature type="chain" id="PRO_5047127476" description="Bifunctional inhibitor/plant lipid transfer protein/seed storage helical domain-containing protein" evidence="11">
    <location>
        <begin position="27"/>
        <end position="167"/>
    </location>
</feature>
<evidence type="ECO:0000256" key="6">
    <source>
        <dbReference type="ARBA" id="ARBA00023157"/>
    </source>
</evidence>
<dbReference type="CDD" id="cd00010">
    <property type="entry name" value="AAI_LTSS"/>
    <property type="match status" value="1"/>
</dbReference>
<dbReference type="PRINTS" id="PR00382">
    <property type="entry name" value="LIPIDTRNSFER"/>
</dbReference>
<organism evidence="13 14">
    <name type="scientific">Hevea brasiliensis</name>
    <name type="common">Para rubber tree</name>
    <name type="synonym">Siphonia brasiliensis</name>
    <dbReference type="NCBI Taxonomy" id="3981"/>
    <lineage>
        <taxon>Eukaryota</taxon>
        <taxon>Viridiplantae</taxon>
        <taxon>Streptophyta</taxon>
        <taxon>Embryophyta</taxon>
        <taxon>Tracheophyta</taxon>
        <taxon>Spermatophyta</taxon>
        <taxon>Magnoliopsida</taxon>
        <taxon>eudicotyledons</taxon>
        <taxon>Gunneridae</taxon>
        <taxon>Pentapetalae</taxon>
        <taxon>rosids</taxon>
        <taxon>fabids</taxon>
        <taxon>Malpighiales</taxon>
        <taxon>Euphorbiaceae</taxon>
        <taxon>Crotonoideae</taxon>
        <taxon>Micrandreae</taxon>
        <taxon>Hevea</taxon>
    </lineage>
</organism>
<evidence type="ECO:0000256" key="4">
    <source>
        <dbReference type="ARBA" id="ARBA00022622"/>
    </source>
</evidence>
<dbReference type="Proteomes" id="UP001174677">
    <property type="component" value="Chromosome 9"/>
</dbReference>
<dbReference type="InterPro" id="IPR000528">
    <property type="entry name" value="Plant_nsLTP"/>
</dbReference>
<evidence type="ECO:0000313" key="14">
    <source>
        <dbReference type="Proteomes" id="UP001174677"/>
    </source>
</evidence>
<keyword evidence="7" id="KW-0325">Glycoprotein</keyword>
<evidence type="ECO:0000256" key="3">
    <source>
        <dbReference type="ARBA" id="ARBA00022475"/>
    </source>
</evidence>
<proteinExistence type="inferred from homology"/>
<dbReference type="SMART" id="SM00499">
    <property type="entry name" value="AAI"/>
    <property type="match status" value="1"/>
</dbReference>
<evidence type="ECO:0000256" key="11">
    <source>
        <dbReference type="SAM" id="SignalP"/>
    </source>
</evidence>
<evidence type="ECO:0000256" key="8">
    <source>
        <dbReference type="ARBA" id="ARBA00023288"/>
    </source>
</evidence>
<reference evidence="13" key="1">
    <citation type="journal article" date="2023" name="Plant Biotechnol. J.">
        <title>Chromosome-level wild Hevea brasiliensis genome provides new tools for genomic-assisted breeding and valuable loci to elevate rubber yield.</title>
        <authorList>
            <person name="Cheng H."/>
            <person name="Song X."/>
            <person name="Hu Y."/>
            <person name="Wu T."/>
            <person name="Yang Q."/>
            <person name="An Z."/>
            <person name="Feng S."/>
            <person name="Deng Z."/>
            <person name="Wu W."/>
            <person name="Zeng X."/>
            <person name="Tu M."/>
            <person name="Wang X."/>
            <person name="Huang H."/>
        </authorList>
    </citation>
    <scope>NUCLEOTIDE SEQUENCE</scope>
    <source>
        <strain evidence="13">MT/VB/25A 57/8</strain>
    </source>
</reference>
<evidence type="ECO:0000259" key="12">
    <source>
        <dbReference type="SMART" id="SM00499"/>
    </source>
</evidence>
<keyword evidence="10" id="KW-0812">Transmembrane</keyword>
<evidence type="ECO:0000256" key="9">
    <source>
        <dbReference type="SAM" id="MobiDB-lite"/>
    </source>
</evidence>
<evidence type="ECO:0000256" key="7">
    <source>
        <dbReference type="ARBA" id="ARBA00023180"/>
    </source>
</evidence>
<dbReference type="EMBL" id="JARPOI010000009">
    <property type="protein sequence ID" value="KAJ9171986.1"/>
    <property type="molecule type" value="Genomic_DNA"/>
</dbReference>
<keyword evidence="10" id="KW-1133">Transmembrane helix</keyword>
<sequence>MEARTRRMEIILTFAVIASWWAGAMGQSSSCTNALMSLSPCLLYITGNSSTPTPQCCTQLAAVVRSQPQCLCEVINGGVASLGINVNLTQALALPNACQVQTPPISSCNASSPANSPAEAPGSPSGGGSAPPRSDGNSNRMTFSVLFFLLFVASYASSYPLTNLSPL</sequence>
<accession>A0ABQ9LVN8</accession>
<comment type="caution">
    <text evidence="13">The sequence shown here is derived from an EMBL/GenBank/DDBJ whole genome shotgun (WGS) entry which is preliminary data.</text>
</comment>
<feature type="signal peptide" evidence="11">
    <location>
        <begin position="1"/>
        <end position="26"/>
    </location>
</feature>
<dbReference type="SUPFAM" id="SSF47699">
    <property type="entry name" value="Bifunctional inhibitor/lipid-transfer protein/seed storage 2S albumin"/>
    <property type="match status" value="1"/>
</dbReference>
<name>A0ABQ9LVN8_HEVBR</name>
<dbReference type="PANTHER" id="PTHR33044">
    <property type="entry name" value="BIFUNCTIONAL INHIBITOR/LIPID-TRANSFER PROTEIN/SEED STORAGE 2S ALBUMIN SUPERFAMILY PROTEIN-RELATED"/>
    <property type="match status" value="1"/>
</dbReference>
<comment type="subcellular location">
    <subcellularLocation>
        <location evidence="1">Cell membrane</location>
        <topology evidence="1">Lipid-anchor</topology>
        <topology evidence="1">GPI-anchor</topology>
    </subcellularLocation>
</comment>
<gene>
    <name evidence="13" type="ORF">P3X46_015279</name>
</gene>
<keyword evidence="8" id="KW-0449">Lipoprotein</keyword>
<keyword evidence="3" id="KW-1003">Cell membrane</keyword>
<evidence type="ECO:0000313" key="13">
    <source>
        <dbReference type="EMBL" id="KAJ9171986.1"/>
    </source>
</evidence>
<keyword evidence="6" id="KW-1015">Disulfide bond</keyword>
<evidence type="ECO:0000256" key="10">
    <source>
        <dbReference type="SAM" id="Phobius"/>
    </source>
</evidence>
<feature type="compositionally biased region" description="Low complexity" evidence="9">
    <location>
        <begin position="109"/>
        <end position="123"/>
    </location>
</feature>